<protein>
    <submittedName>
        <fullName evidence="3">Activator of HSP90 ATPase</fullName>
    </submittedName>
</protein>
<evidence type="ECO:0000313" key="3">
    <source>
        <dbReference type="EMBL" id="NNV55953.1"/>
    </source>
</evidence>
<evidence type="ECO:0000313" key="4">
    <source>
        <dbReference type="Proteomes" id="UP000598971"/>
    </source>
</evidence>
<gene>
    <name evidence="3" type="ORF">GD597_10825</name>
</gene>
<proteinExistence type="inferred from homology"/>
<dbReference type="SUPFAM" id="SSF55961">
    <property type="entry name" value="Bet v1-like"/>
    <property type="match status" value="1"/>
</dbReference>
<dbReference type="Pfam" id="PF08327">
    <property type="entry name" value="AHSA1"/>
    <property type="match status" value="1"/>
</dbReference>
<dbReference type="AlphaFoldDB" id="A0A8J8JTI1"/>
<evidence type="ECO:0000256" key="1">
    <source>
        <dbReference type="ARBA" id="ARBA00006817"/>
    </source>
</evidence>
<feature type="domain" description="Activator of Hsp90 ATPase homologue 1/2-like C-terminal" evidence="2">
    <location>
        <begin position="12"/>
        <end position="132"/>
    </location>
</feature>
<comment type="caution">
    <text evidence="3">The sequence shown here is derived from an EMBL/GenBank/DDBJ whole genome shotgun (WGS) entry which is preliminary data.</text>
</comment>
<sequence length="135" mass="15687">MNKITVLATIKADRKKVWDYYTLPEHITQWNFADPSWHCPKAENYMKIGGRYCARMEARDGSFGFDFEAFYTEIIDGEQFSYGFGGRTATVQFNDLNGETELIVCFDPEDQNPIEMQEAGWQSILNNFKAYTEHN</sequence>
<dbReference type="EMBL" id="WHPF01000007">
    <property type="protein sequence ID" value="NNV55953.1"/>
    <property type="molecule type" value="Genomic_DNA"/>
</dbReference>
<keyword evidence="4" id="KW-1185">Reference proteome</keyword>
<comment type="similarity">
    <text evidence="1">Belongs to the AHA1 family.</text>
</comment>
<accession>A0A8J8JTI1</accession>
<organism evidence="3 4">
    <name type="scientific">Limnovirga soli</name>
    <dbReference type="NCBI Taxonomy" id="2656915"/>
    <lineage>
        <taxon>Bacteria</taxon>
        <taxon>Pseudomonadati</taxon>
        <taxon>Bacteroidota</taxon>
        <taxon>Chitinophagia</taxon>
        <taxon>Chitinophagales</taxon>
        <taxon>Chitinophagaceae</taxon>
        <taxon>Limnovirga</taxon>
    </lineage>
</organism>
<dbReference type="RefSeq" id="WP_171607897.1">
    <property type="nucleotide sequence ID" value="NZ_WHPF01000007.1"/>
</dbReference>
<reference evidence="3" key="1">
    <citation type="submission" date="2019-10" db="EMBL/GenBank/DDBJ databases">
        <title>Draft genome sequence of Panacibacter sp. KCS-6.</title>
        <authorList>
            <person name="Yim K.J."/>
        </authorList>
    </citation>
    <scope>NUCLEOTIDE SEQUENCE</scope>
    <source>
        <strain evidence="3">KCS-6</strain>
    </source>
</reference>
<dbReference type="Gene3D" id="3.30.530.20">
    <property type="match status" value="1"/>
</dbReference>
<dbReference type="InterPro" id="IPR013538">
    <property type="entry name" value="ASHA1/2-like_C"/>
</dbReference>
<dbReference type="Proteomes" id="UP000598971">
    <property type="component" value="Unassembled WGS sequence"/>
</dbReference>
<dbReference type="InterPro" id="IPR023393">
    <property type="entry name" value="START-like_dom_sf"/>
</dbReference>
<evidence type="ECO:0000259" key="2">
    <source>
        <dbReference type="Pfam" id="PF08327"/>
    </source>
</evidence>
<name>A0A8J8JTI1_9BACT</name>